<reference evidence="2" key="1">
    <citation type="submission" date="2016-10" db="EMBL/GenBank/DDBJ databases">
        <title>Comparative genomics uncovers the prolific and rare metabolic potential of the cyanobacterial genus Moorea.</title>
        <authorList>
            <person name="Leao T."/>
            <person name="Castelao G."/>
            <person name="Korobeynikov A."/>
            <person name="Monroe E.A."/>
            <person name="Podell S."/>
            <person name="Glukhov E."/>
            <person name="Allen E."/>
            <person name="Gerwick W.H."/>
            <person name="Gerwick L."/>
        </authorList>
    </citation>
    <scope>NUCLEOTIDE SEQUENCE [LARGE SCALE GENOMIC DNA]</scope>
    <source>
        <strain evidence="2">JHB</strain>
    </source>
</reference>
<evidence type="ECO:0000313" key="1">
    <source>
        <dbReference type="EMBL" id="AOY82212.1"/>
    </source>
</evidence>
<accession>A0A1D9G3J8</accession>
<name>A0A1D9G3J8_MOOP1</name>
<proteinExistence type="predicted"/>
<evidence type="ECO:0008006" key="3">
    <source>
        <dbReference type="Google" id="ProtNLM"/>
    </source>
</evidence>
<protein>
    <recommendedName>
        <fullName evidence="3">DUF721 domain-containing protein</fullName>
    </recommendedName>
</protein>
<sequence length="102" mass="11663">MTNQEEDPLKSKLEKNLQESQWLQKFKQLSQGLSQIKTEIPLTQLCKLEWVTATDSLIIHCPNPEVRDGLCKLSSQIAQITIGAKCFIIRYADYEDVTIKPV</sequence>
<evidence type="ECO:0000313" key="2">
    <source>
        <dbReference type="Proteomes" id="UP000176944"/>
    </source>
</evidence>
<dbReference type="EMBL" id="CP017708">
    <property type="protein sequence ID" value="AOY82212.1"/>
    <property type="molecule type" value="Genomic_DNA"/>
</dbReference>
<gene>
    <name evidence="1" type="ORF">BJP36_22220</name>
</gene>
<dbReference type="Proteomes" id="UP000176944">
    <property type="component" value="Chromosome"/>
</dbReference>
<organism evidence="1 2">
    <name type="scientific">Moorena producens (strain JHB)</name>
    <dbReference type="NCBI Taxonomy" id="1454205"/>
    <lineage>
        <taxon>Bacteria</taxon>
        <taxon>Bacillati</taxon>
        <taxon>Cyanobacteriota</taxon>
        <taxon>Cyanophyceae</taxon>
        <taxon>Coleofasciculales</taxon>
        <taxon>Coleofasciculaceae</taxon>
        <taxon>Moorena</taxon>
    </lineage>
</organism>
<dbReference type="AlphaFoldDB" id="A0A1D9G3J8"/>